<name>X1FDP0_9ZZZZ</name>
<dbReference type="Gene3D" id="3.30.420.10">
    <property type="entry name" value="Ribonuclease H-like superfamily/Ribonuclease H"/>
    <property type="match status" value="1"/>
</dbReference>
<dbReference type="SUPFAM" id="SSF53098">
    <property type="entry name" value="Ribonuclease H-like"/>
    <property type="match status" value="1"/>
</dbReference>
<feature type="domain" description="YprB ribonuclease H-like" evidence="1">
    <location>
        <begin position="1"/>
        <end position="160"/>
    </location>
</feature>
<evidence type="ECO:0000313" key="2">
    <source>
        <dbReference type="EMBL" id="GAH27494.1"/>
    </source>
</evidence>
<reference evidence="2" key="1">
    <citation type="journal article" date="2014" name="Front. Microbiol.">
        <title>High frequency of phylogenetically diverse reductive dehalogenase-homologous genes in deep subseafloor sedimentary metagenomes.</title>
        <authorList>
            <person name="Kawai M."/>
            <person name="Futagami T."/>
            <person name="Toyoda A."/>
            <person name="Takaki Y."/>
            <person name="Nishi S."/>
            <person name="Hori S."/>
            <person name="Arai W."/>
            <person name="Tsubouchi T."/>
            <person name="Morono Y."/>
            <person name="Uchiyama I."/>
            <person name="Ito T."/>
            <person name="Fujiyama A."/>
            <person name="Inagaki F."/>
            <person name="Takami H."/>
        </authorList>
    </citation>
    <scope>NUCLEOTIDE SEQUENCE</scope>
    <source>
        <strain evidence="2">Expedition CK06-06</strain>
    </source>
</reference>
<sequence>GLSGGVGTFAFLVGIGYLEKDNFKIKQFFLPDLPSEKALLLEVALFLKDFESITTFNGKAFDLPLLTSRYRLNLLEEPDFDLHLDLLHVARRVYKRSFADRSLSSLEEKLLGKPRKSDIASNLIPDVYFNFLRTNEVSLLGKVIKHNEIDIFSMLKLLSHFVALLQRLEEIQNPEVLYSISRLYTELKDNDTSIRLMKRALRYTEDISFIFEVKRDLSIFYSNPRKSSLLKPACLMIALSVPLSSSF</sequence>
<dbReference type="InterPro" id="IPR012337">
    <property type="entry name" value="RNaseH-like_sf"/>
</dbReference>
<dbReference type="InterPro" id="IPR036397">
    <property type="entry name" value="RNaseH_sf"/>
</dbReference>
<accession>X1FDP0</accession>
<organism evidence="2">
    <name type="scientific">marine sediment metagenome</name>
    <dbReference type="NCBI Taxonomy" id="412755"/>
    <lineage>
        <taxon>unclassified sequences</taxon>
        <taxon>metagenomes</taxon>
        <taxon>ecological metagenomes</taxon>
    </lineage>
</organism>
<dbReference type="PANTHER" id="PTHR38462">
    <property type="entry name" value="EXONUCLEASE-LIKE PROTEIN"/>
    <property type="match status" value="1"/>
</dbReference>
<dbReference type="PANTHER" id="PTHR38462:SF1">
    <property type="entry name" value="YPRB RIBONUCLEASE H-LIKE DOMAIN-CONTAINING PROTEIN"/>
    <property type="match status" value="1"/>
</dbReference>
<gene>
    <name evidence="2" type="ORF">S03H2_05648</name>
</gene>
<dbReference type="Pfam" id="PF13482">
    <property type="entry name" value="RNase_H_2"/>
    <property type="match status" value="1"/>
</dbReference>
<proteinExistence type="predicted"/>
<protein>
    <recommendedName>
        <fullName evidence="1">YprB ribonuclease H-like domain-containing protein</fullName>
    </recommendedName>
</protein>
<dbReference type="AlphaFoldDB" id="X1FDP0"/>
<dbReference type="EMBL" id="BARU01002382">
    <property type="protein sequence ID" value="GAH27494.1"/>
    <property type="molecule type" value="Genomic_DNA"/>
</dbReference>
<comment type="caution">
    <text evidence="2">The sequence shown here is derived from an EMBL/GenBank/DDBJ whole genome shotgun (WGS) entry which is preliminary data.</text>
</comment>
<dbReference type="GO" id="GO:0003676">
    <property type="term" value="F:nucleic acid binding"/>
    <property type="evidence" value="ECO:0007669"/>
    <property type="project" value="InterPro"/>
</dbReference>
<evidence type="ECO:0000259" key="1">
    <source>
        <dbReference type="Pfam" id="PF13482"/>
    </source>
</evidence>
<feature type="non-terminal residue" evidence="2">
    <location>
        <position position="1"/>
    </location>
</feature>
<dbReference type="InterPro" id="IPR038720">
    <property type="entry name" value="YprB_RNase_H-like_dom"/>
</dbReference>